<evidence type="ECO:0000313" key="2">
    <source>
        <dbReference type="EMBL" id="MEA5392673.1"/>
    </source>
</evidence>
<name>A0ABU5RY10_9CYAN</name>
<evidence type="ECO:0000256" key="1">
    <source>
        <dbReference type="SAM" id="Phobius"/>
    </source>
</evidence>
<dbReference type="RefSeq" id="WP_323306605.1">
    <property type="nucleotide sequence ID" value="NZ_JAYGHX010000014.1"/>
</dbReference>
<feature type="transmembrane region" description="Helical" evidence="1">
    <location>
        <begin position="192"/>
        <end position="216"/>
    </location>
</feature>
<sequence length="473" mass="52948">MANVLHAIQRFRRSAEQRLPARLHGFLVSAALIGLCALGYHLRRPSVSLVPTLYAEDGSVFLQQAIDQGAGSLLQLYAGYSHLLQRITALTAVNQLSPLAYPGFFLLVAWLSWLLPLISVEALIGAGVFGRLMRVAYIPYVYVPYAGETYLNLPNAYIFFPLGFILIAYGVVARQGSGRPEPPWPAPLRGLLFLYGLVAAFTGPFLAIYAIPLLIFAGLRRRRLPLRPLWLSLPVLLSSLQLYVSQLQTTYPLSTAEALKALLSRPALLLDWFTVHLISPLLGGYKPWWFLRTLPDPLQLLAVLVVLALVLLALRVVVRPMGQPGLLYVAIFSTLVLSLSSLLVATRRGVDLKLVVIEDAGGRFFYWNSVLFLSVLLIAFVLLVRDPRGRRSLPGRALTIWLVLTLIFYHNNVVPRPVFMVTPDRQIRMLDYAEQLSAQCQRQDPMPIQIYGGPTWNFQLKQQQIERLCAERS</sequence>
<keyword evidence="1" id="KW-0472">Membrane</keyword>
<keyword evidence="1" id="KW-0812">Transmembrane</keyword>
<feature type="transmembrane region" description="Helical" evidence="1">
    <location>
        <begin position="365"/>
        <end position="384"/>
    </location>
</feature>
<feature type="transmembrane region" description="Helical" evidence="1">
    <location>
        <begin position="325"/>
        <end position="345"/>
    </location>
</feature>
<feature type="transmembrane region" description="Helical" evidence="1">
    <location>
        <begin position="150"/>
        <end position="172"/>
    </location>
</feature>
<evidence type="ECO:0000313" key="3">
    <source>
        <dbReference type="Proteomes" id="UP001304461"/>
    </source>
</evidence>
<feature type="transmembrane region" description="Helical" evidence="1">
    <location>
        <begin position="21"/>
        <end position="42"/>
    </location>
</feature>
<comment type="caution">
    <text evidence="2">The sequence shown here is derived from an EMBL/GenBank/DDBJ whole genome shotgun (WGS) entry which is preliminary data.</text>
</comment>
<feature type="transmembrane region" description="Helical" evidence="1">
    <location>
        <begin position="104"/>
        <end position="129"/>
    </location>
</feature>
<dbReference type="EMBL" id="JAYGHX010000014">
    <property type="protein sequence ID" value="MEA5392673.1"/>
    <property type="molecule type" value="Genomic_DNA"/>
</dbReference>
<reference evidence="2 3" key="1">
    <citation type="submission" date="2023-12" db="EMBL/GenBank/DDBJ databases">
        <title>Baltic Sea Cyanobacteria.</title>
        <authorList>
            <person name="Delbaje E."/>
            <person name="Fewer D.P."/>
            <person name="Shishido T.K."/>
        </authorList>
    </citation>
    <scope>NUCLEOTIDE SEQUENCE [LARGE SCALE GENOMIC DNA]</scope>
    <source>
        <strain evidence="2 3">UHCC 0139</strain>
    </source>
</reference>
<keyword evidence="3" id="KW-1185">Reference proteome</keyword>
<keyword evidence="1" id="KW-1133">Transmembrane helix</keyword>
<accession>A0ABU5RY10</accession>
<dbReference type="Proteomes" id="UP001304461">
    <property type="component" value="Unassembled WGS sequence"/>
</dbReference>
<feature type="transmembrane region" description="Helical" evidence="1">
    <location>
        <begin position="298"/>
        <end position="318"/>
    </location>
</feature>
<gene>
    <name evidence="2" type="ORF">VB738_15520</name>
</gene>
<organism evidence="2 3">
    <name type="scientific">Cyanobium gracile UHCC 0139</name>
    <dbReference type="NCBI Taxonomy" id="3110308"/>
    <lineage>
        <taxon>Bacteria</taxon>
        <taxon>Bacillati</taxon>
        <taxon>Cyanobacteriota</taxon>
        <taxon>Cyanophyceae</taxon>
        <taxon>Synechococcales</taxon>
        <taxon>Prochlorococcaceae</taxon>
        <taxon>Cyanobium</taxon>
    </lineage>
</organism>
<protein>
    <submittedName>
        <fullName evidence="2">Uncharacterized protein</fullName>
    </submittedName>
</protein>
<feature type="transmembrane region" description="Helical" evidence="1">
    <location>
        <begin position="393"/>
        <end position="410"/>
    </location>
</feature>
<proteinExistence type="predicted"/>